<protein>
    <submittedName>
        <fullName evidence="1">Uncharacterized protein</fullName>
    </submittedName>
</protein>
<dbReference type="PANTHER" id="PTHR43712:SF5">
    <property type="entry name" value="O-METHYLTRANSFERASE ASQN-RELATED"/>
    <property type="match status" value="1"/>
</dbReference>
<dbReference type="InterPro" id="IPR036388">
    <property type="entry name" value="WH-like_DNA-bd_sf"/>
</dbReference>
<name>A0A6A5UG38_9PLEO</name>
<dbReference type="Gene3D" id="1.10.10.10">
    <property type="entry name" value="Winged helix-like DNA-binding domain superfamily/Winged helix DNA-binding domain"/>
    <property type="match status" value="1"/>
</dbReference>
<keyword evidence="2" id="KW-1185">Reference proteome</keyword>
<dbReference type="OrthoDB" id="1606438at2759"/>
<feature type="non-terminal residue" evidence="1">
    <location>
        <position position="165"/>
    </location>
</feature>
<dbReference type="EMBL" id="ML976885">
    <property type="protein sequence ID" value="KAF1963891.1"/>
    <property type="molecule type" value="Genomic_DNA"/>
</dbReference>
<reference evidence="1" key="1">
    <citation type="journal article" date="2020" name="Stud. Mycol.">
        <title>101 Dothideomycetes genomes: a test case for predicting lifestyles and emergence of pathogens.</title>
        <authorList>
            <person name="Haridas S."/>
            <person name="Albert R."/>
            <person name="Binder M."/>
            <person name="Bloem J."/>
            <person name="Labutti K."/>
            <person name="Salamov A."/>
            <person name="Andreopoulos B."/>
            <person name="Baker S."/>
            <person name="Barry K."/>
            <person name="Bills G."/>
            <person name="Bluhm B."/>
            <person name="Cannon C."/>
            <person name="Castanera R."/>
            <person name="Culley D."/>
            <person name="Daum C."/>
            <person name="Ezra D."/>
            <person name="Gonzalez J."/>
            <person name="Henrissat B."/>
            <person name="Kuo A."/>
            <person name="Liang C."/>
            <person name="Lipzen A."/>
            <person name="Lutzoni F."/>
            <person name="Magnuson J."/>
            <person name="Mondo S."/>
            <person name="Nolan M."/>
            <person name="Ohm R."/>
            <person name="Pangilinan J."/>
            <person name="Park H.-J."/>
            <person name="Ramirez L."/>
            <person name="Alfaro M."/>
            <person name="Sun H."/>
            <person name="Tritt A."/>
            <person name="Yoshinaga Y."/>
            <person name="Zwiers L.-H."/>
            <person name="Turgeon B."/>
            <person name="Goodwin S."/>
            <person name="Spatafora J."/>
            <person name="Crous P."/>
            <person name="Grigoriev I."/>
        </authorList>
    </citation>
    <scope>NUCLEOTIDE SEQUENCE</scope>
    <source>
        <strain evidence="1">CBS 107.79</strain>
    </source>
</reference>
<dbReference type="SUPFAM" id="SSF46785">
    <property type="entry name" value="Winged helix' DNA-binding domain"/>
    <property type="match status" value="1"/>
</dbReference>
<accession>A0A6A5UG38</accession>
<sequence>MPSSPPLAVLLAERVYEAVTKLEEFNSEHGHARLCFKADSPPQPPLPPNLQELMDSALFSLDRLTALLSGPQEWLRLQYGRGLDMLSLHALYRYDIPRRIPKDGDISISELAAQCGVDEESFSRLIQHAVTKYNLLQPRPGYVAHSSVSALLASSQTQMDLLGMI</sequence>
<gene>
    <name evidence="1" type="ORF">BU23DRAFT_639283</name>
</gene>
<proteinExistence type="predicted"/>
<dbReference type="Proteomes" id="UP000800036">
    <property type="component" value="Unassembled WGS sequence"/>
</dbReference>
<dbReference type="PANTHER" id="PTHR43712">
    <property type="entry name" value="PUTATIVE (AFU_ORTHOLOGUE AFUA_4G14580)-RELATED"/>
    <property type="match status" value="1"/>
</dbReference>
<organism evidence="1 2">
    <name type="scientific">Bimuria novae-zelandiae CBS 107.79</name>
    <dbReference type="NCBI Taxonomy" id="1447943"/>
    <lineage>
        <taxon>Eukaryota</taxon>
        <taxon>Fungi</taxon>
        <taxon>Dikarya</taxon>
        <taxon>Ascomycota</taxon>
        <taxon>Pezizomycotina</taxon>
        <taxon>Dothideomycetes</taxon>
        <taxon>Pleosporomycetidae</taxon>
        <taxon>Pleosporales</taxon>
        <taxon>Massarineae</taxon>
        <taxon>Didymosphaeriaceae</taxon>
        <taxon>Bimuria</taxon>
    </lineage>
</organism>
<dbReference type="AlphaFoldDB" id="A0A6A5UG38"/>
<evidence type="ECO:0000313" key="1">
    <source>
        <dbReference type="EMBL" id="KAF1963891.1"/>
    </source>
</evidence>
<dbReference type="InterPro" id="IPR036390">
    <property type="entry name" value="WH_DNA-bd_sf"/>
</dbReference>
<evidence type="ECO:0000313" key="2">
    <source>
        <dbReference type="Proteomes" id="UP000800036"/>
    </source>
</evidence>